<dbReference type="RefSeq" id="WP_020952777.1">
    <property type="nucleotide sequence ID" value="NC_022042.1"/>
</dbReference>
<feature type="transmembrane region" description="Helical" evidence="7">
    <location>
        <begin position="185"/>
        <end position="207"/>
    </location>
</feature>
<dbReference type="HOGENOM" id="CLU_036879_0_1_5"/>
<dbReference type="PANTHER" id="PTHR43163">
    <property type="entry name" value="DIPEPTIDE TRANSPORT SYSTEM PERMEASE PROTEIN DPPB-RELATED"/>
    <property type="match status" value="1"/>
</dbReference>
<evidence type="ECO:0000313" key="9">
    <source>
        <dbReference type="EMBL" id="AGT10628.1"/>
    </source>
</evidence>
<dbReference type="Proteomes" id="UP000015480">
    <property type="component" value="Plasmid pAMI1"/>
</dbReference>
<dbReference type="Pfam" id="PF19300">
    <property type="entry name" value="BPD_transp_1_N"/>
    <property type="match status" value="1"/>
</dbReference>
<dbReference type="InterPro" id="IPR035906">
    <property type="entry name" value="MetI-like_sf"/>
</dbReference>
<evidence type="ECO:0000256" key="5">
    <source>
        <dbReference type="ARBA" id="ARBA00022989"/>
    </source>
</evidence>
<reference evidence="9 10" key="1">
    <citation type="journal article" date="2014" name="BMC Genomics">
        <title>Architecture and functions of a multipartite genome of the methylotrophic bacterium Paracoccus aminophilus JCM 7686, containing primary and secondary chromids.</title>
        <authorList>
            <person name="Dziewit L."/>
            <person name="Czarnecki J."/>
            <person name="Wibberg D."/>
            <person name="Radlinska M."/>
            <person name="Mrozek P."/>
            <person name="Szymczak M."/>
            <person name="Schluter A."/>
            <person name="Puhler A."/>
            <person name="Bartosik D."/>
        </authorList>
    </citation>
    <scope>NUCLEOTIDE SEQUENCE [LARGE SCALE GENOMIC DNA]</scope>
    <source>
        <strain evidence="9">JCM 7686</strain>
        <plasmid evidence="10">Plasmid pAMI1</plasmid>
    </source>
</reference>
<accession>S5YGP2</accession>
<gene>
    <name evidence="9" type="ORF">JCM7686_pAMI1p042</name>
</gene>
<keyword evidence="4 7" id="KW-0812">Transmembrane</keyword>
<feature type="transmembrane region" description="Helical" evidence="7">
    <location>
        <begin position="288"/>
        <end position="314"/>
    </location>
</feature>
<keyword evidence="9" id="KW-0614">Plasmid</keyword>
<comment type="subcellular location">
    <subcellularLocation>
        <location evidence="1 7">Cell membrane</location>
        <topology evidence="1 7">Multi-pass membrane protein</topology>
    </subcellularLocation>
</comment>
<dbReference type="KEGG" id="pami:JCM7686_pAMI1p042"/>
<dbReference type="AlphaFoldDB" id="S5YGP2"/>
<evidence type="ECO:0000256" key="6">
    <source>
        <dbReference type="ARBA" id="ARBA00023136"/>
    </source>
</evidence>
<geneLocation type="plasmid" evidence="9 10">
    <name>pAMI1</name>
</geneLocation>
<evidence type="ECO:0000259" key="8">
    <source>
        <dbReference type="PROSITE" id="PS50928"/>
    </source>
</evidence>
<dbReference type="CDD" id="cd06261">
    <property type="entry name" value="TM_PBP2"/>
    <property type="match status" value="1"/>
</dbReference>
<protein>
    <submittedName>
        <fullName evidence="9">ABC-type dipeptide/oligopeptide/nickel transport systems, permease component</fullName>
    </submittedName>
</protein>
<feature type="transmembrane region" description="Helical" evidence="7">
    <location>
        <begin position="102"/>
        <end position="127"/>
    </location>
</feature>
<proteinExistence type="inferred from homology"/>
<evidence type="ECO:0000256" key="2">
    <source>
        <dbReference type="ARBA" id="ARBA00022448"/>
    </source>
</evidence>
<feature type="transmembrane region" description="Helical" evidence="7">
    <location>
        <begin position="242"/>
        <end position="268"/>
    </location>
</feature>
<feature type="transmembrane region" description="Helical" evidence="7">
    <location>
        <begin position="139"/>
        <end position="165"/>
    </location>
</feature>
<dbReference type="Pfam" id="PF00528">
    <property type="entry name" value="BPD_transp_1"/>
    <property type="match status" value="1"/>
</dbReference>
<dbReference type="OrthoDB" id="9807402at2"/>
<feature type="domain" description="ABC transmembrane type-1" evidence="8">
    <location>
        <begin position="103"/>
        <end position="307"/>
    </location>
</feature>
<sequence>MGHLLNAPTTRYLISRLATTVLTIFGSMLVLFTLSAIVPGDPASTLLGPQATPEYAAQFIEKMGLDRPIPERLLIFFGNVLSGNLGQDVITGRSVVDMVMAALPYTVTLTFVAIALAVIIGVPLGIYAARHPGSPMDTALAFVSVAFIAIPGFVVAILLLVIFAIWLPWFPVLGAGDSGNLLDQIYRMILPATALAIGWVGMIARLVRSSLLEILGSDFIRTSRAYGLSERKIIYKYALKNASIPTIAVLGMGIGRLLGGAVLVEIIFSRPGLGRLVLDAITMRNFPVLQGVVLVIVLLFTLTNLLVDLSYSALDPRIRRGMTRAGGST</sequence>
<name>S5YGP2_PARAH</name>
<feature type="transmembrane region" description="Helical" evidence="7">
    <location>
        <begin position="12"/>
        <end position="38"/>
    </location>
</feature>
<evidence type="ECO:0000256" key="4">
    <source>
        <dbReference type="ARBA" id="ARBA00022692"/>
    </source>
</evidence>
<dbReference type="GO" id="GO:0071916">
    <property type="term" value="F:dipeptide transmembrane transporter activity"/>
    <property type="evidence" value="ECO:0007669"/>
    <property type="project" value="TreeGrafter"/>
</dbReference>
<keyword evidence="6 7" id="KW-0472">Membrane</keyword>
<dbReference type="Gene3D" id="1.10.3720.10">
    <property type="entry name" value="MetI-like"/>
    <property type="match status" value="1"/>
</dbReference>
<keyword evidence="5 7" id="KW-1133">Transmembrane helix</keyword>
<dbReference type="InterPro" id="IPR000515">
    <property type="entry name" value="MetI-like"/>
</dbReference>
<keyword evidence="2 7" id="KW-0813">Transport</keyword>
<dbReference type="PATRIC" id="fig|1367847.3.peg.3554"/>
<dbReference type="GO" id="GO:0005886">
    <property type="term" value="C:plasma membrane"/>
    <property type="evidence" value="ECO:0007669"/>
    <property type="project" value="UniProtKB-SubCell"/>
</dbReference>
<keyword evidence="3" id="KW-1003">Cell membrane</keyword>
<dbReference type="PROSITE" id="PS50928">
    <property type="entry name" value="ABC_TM1"/>
    <property type="match status" value="1"/>
</dbReference>
<dbReference type="EMBL" id="CP006651">
    <property type="protein sequence ID" value="AGT10628.1"/>
    <property type="molecule type" value="Genomic_DNA"/>
</dbReference>
<evidence type="ECO:0000256" key="3">
    <source>
        <dbReference type="ARBA" id="ARBA00022475"/>
    </source>
</evidence>
<keyword evidence="10" id="KW-1185">Reference proteome</keyword>
<dbReference type="PANTHER" id="PTHR43163:SF6">
    <property type="entry name" value="DIPEPTIDE TRANSPORT SYSTEM PERMEASE PROTEIN DPPB-RELATED"/>
    <property type="match status" value="1"/>
</dbReference>
<comment type="similarity">
    <text evidence="7">Belongs to the binding-protein-dependent transport system permease family.</text>
</comment>
<dbReference type="SUPFAM" id="SSF161098">
    <property type="entry name" value="MetI-like"/>
    <property type="match status" value="1"/>
</dbReference>
<dbReference type="InterPro" id="IPR045621">
    <property type="entry name" value="BPD_transp_1_N"/>
</dbReference>
<evidence type="ECO:0000256" key="1">
    <source>
        <dbReference type="ARBA" id="ARBA00004651"/>
    </source>
</evidence>
<evidence type="ECO:0000313" key="10">
    <source>
        <dbReference type="Proteomes" id="UP000015480"/>
    </source>
</evidence>
<evidence type="ECO:0000256" key="7">
    <source>
        <dbReference type="RuleBase" id="RU363032"/>
    </source>
</evidence>
<organism evidence="9 10">
    <name type="scientific">Paracoccus aminophilus JCM 7686</name>
    <dbReference type="NCBI Taxonomy" id="1367847"/>
    <lineage>
        <taxon>Bacteria</taxon>
        <taxon>Pseudomonadati</taxon>
        <taxon>Pseudomonadota</taxon>
        <taxon>Alphaproteobacteria</taxon>
        <taxon>Rhodobacterales</taxon>
        <taxon>Paracoccaceae</taxon>
        <taxon>Paracoccus</taxon>
    </lineage>
</organism>